<proteinExistence type="predicted"/>
<reference evidence="2 3" key="1">
    <citation type="submission" date="2016-10" db="EMBL/GenBank/DDBJ databases">
        <authorList>
            <person name="de Groot N.N."/>
        </authorList>
    </citation>
    <scope>NUCLEOTIDE SEQUENCE [LARGE SCALE GENOMIC DNA]</scope>
    <source>
        <strain evidence="2 3">ATCC 35022</strain>
    </source>
</reference>
<dbReference type="Pfam" id="PF00483">
    <property type="entry name" value="NTP_transferase"/>
    <property type="match status" value="1"/>
</dbReference>
<keyword evidence="2" id="KW-0808">Transferase</keyword>
<organism evidence="2 3">
    <name type="scientific">Bauldia litoralis</name>
    <dbReference type="NCBI Taxonomy" id="665467"/>
    <lineage>
        <taxon>Bacteria</taxon>
        <taxon>Pseudomonadati</taxon>
        <taxon>Pseudomonadota</taxon>
        <taxon>Alphaproteobacteria</taxon>
        <taxon>Hyphomicrobiales</taxon>
        <taxon>Kaistiaceae</taxon>
        <taxon>Bauldia</taxon>
    </lineage>
</organism>
<dbReference type="GO" id="GO:0016740">
    <property type="term" value="F:transferase activity"/>
    <property type="evidence" value="ECO:0007669"/>
    <property type="project" value="UniProtKB-KW"/>
</dbReference>
<gene>
    <name evidence="2" type="ORF">SAMN02982931_03487</name>
</gene>
<dbReference type="InterPro" id="IPR029044">
    <property type="entry name" value="Nucleotide-diphossugar_trans"/>
</dbReference>
<dbReference type="EMBL" id="FMXQ01000007">
    <property type="protein sequence ID" value="SDB45243.1"/>
    <property type="molecule type" value="Genomic_DNA"/>
</dbReference>
<dbReference type="PANTHER" id="PTHR22572">
    <property type="entry name" value="SUGAR-1-PHOSPHATE GUANYL TRANSFERASE"/>
    <property type="match status" value="1"/>
</dbReference>
<protein>
    <submittedName>
        <fullName evidence="2">Nucleotidyl transferase</fullName>
    </submittedName>
</protein>
<dbReference type="InterPro" id="IPR005835">
    <property type="entry name" value="NTP_transferase_dom"/>
</dbReference>
<feature type="domain" description="Nucleotidyl transferase" evidence="1">
    <location>
        <begin position="1"/>
        <end position="224"/>
    </location>
</feature>
<dbReference type="STRING" id="665467.SAMN02982931_03487"/>
<sequence length="238" mass="25719">MAGGFGTRLRPHTDILPKPLTPIDDMPIVEVLLRRIAAQGVTQAVICTGAKAQLVRAYLGEVPDLGLDLTYHRDPEPRGTAGALRDIVDDLEDDFLVLNADVLTDADVAGIMARHRDRQAALTLAVSRRDWPIPYGVVECDEEDLVVGIREKPVATVDLNLGMYALTRRFVEPVLAATEGRLDMPDLIASLLASDQAVSAARIACRWYDVGRESDLLKAREAYAADPAPFLGAPAVAG</sequence>
<dbReference type="Proteomes" id="UP000199071">
    <property type="component" value="Unassembled WGS sequence"/>
</dbReference>
<accession>A0A1G6DJA8</accession>
<evidence type="ECO:0000313" key="2">
    <source>
        <dbReference type="EMBL" id="SDB45243.1"/>
    </source>
</evidence>
<keyword evidence="3" id="KW-1185">Reference proteome</keyword>
<name>A0A1G6DJA8_9HYPH</name>
<dbReference type="SUPFAM" id="SSF53448">
    <property type="entry name" value="Nucleotide-diphospho-sugar transferases"/>
    <property type="match status" value="1"/>
</dbReference>
<dbReference type="InterPro" id="IPR050486">
    <property type="entry name" value="Mannose-1P_guanyltransferase"/>
</dbReference>
<dbReference type="Gene3D" id="3.90.550.10">
    <property type="entry name" value="Spore Coat Polysaccharide Biosynthesis Protein SpsA, Chain A"/>
    <property type="match status" value="1"/>
</dbReference>
<evidence type="ECO:0000259" key="1">
    <source>
        <dbReference type="Pfam" id="PF00483"/>
    </source>
</evidence>
<evidence type="ECO:0000313" key="3">
    <source>
        <dbReference type="Proteomes" id="UP000199071"/>
    </source>
</evidence>
<dbReference type="AlphaFoldDB" id="A0A1G6DJA8"/>